<accession>A0A8S8XHZ5</accession>
<evidence type="ECO:0000256" key="4">
    <source>
        <dbReference type="PROSITE-ProRule" id="PRU10007"/>
    </source>
</evidence>
<evidence type="ECO:0000256" key="2">
    <source>
        <dbReference type="ARBA" id="ARBA00023002"/>
    </source>
</evidence>
<dbReference type="InterPro" id="IPR029510">
    <property type="entry name" value="Ald_DH_CS_GLU"/>
</dbReference>
<dbReference type="InterPro" id="IPR016161">
    <property type="entry name" value="Ald_DH/histidinol_DH"/>
</dbReference>
<dbReference type="InterPro" id="IPR015590">
    <property type="entry name" value="Aldehyde_DH_dom"/>
</dbReference>
<dbReference type="Gene3D" id="3.40.309.10">
    <property type="entry name" value="Aldehyde Dehydrogenase, Chain A, domain 2"/>
    <property type="match status" value="1"/>
</dbReference>
<evidence type="ECO:0000256" key="3">
    <source>
        <dbReference type="ARBA" id="ARBA00023027"/>
    </source>
</evidence>
<proteinExistence type="inferred from homology"/>
<comment type="caution">
    <text evidence="7">The sequence shown here is derived from an EMBL/GenBank/DDBJ whole genome shotgun (WGS) entry which is preliminary data.</text>
</comment>
<sequence>MSEATVQLRIGATARAAQSGATFERRNPITGDVASRAASANVADANAAADAAQAALPGWAALGPNARRALLLKAADAVAGKADAFVASMMAEIGATEGWARFNVMLASGMVREAASLTTQIAGEVIPSDKPGCIAMAVREPAGVVLGIAPWNAPVILAVRAIATPLACGNTVVLKASETCPRTHALVIEAFAEAGLPDGVVNLVTNAPADAPEIVGALIDHPAVRRINFTGSTHVGRIVAERAARNLKPALLELGGKAPLLVLEDADLDEAVKAAAFGAFFNQGQICMSTERIIVVDAIADAFVARFREKAATLVAGDPRQGKTPLGAVVDRKTIDGVQELIRDALGKGAEQLTGGAADGVLMSAAVIDRVTSNMKLYNQESFGPVVAVLRARDEEDAIRLANDSEYGLSSSVFTRDVARGLRVARRIKSGICHVNGPTVHDEPQMPFGGTKSSGYGRFGGKAGIAEFTELRWITIETQPGHYPI</sequence>
<keyword evidence="3" id="KW-0520">NAD</keyword>
<evidence type="ECO:0000256" key="5">
    <source>
        <dbReference type="RuleBase" id="RU003345"/>
    </source>
</evidence>
<dbReference type="SUPFAM" id="SSF53720">
    <property type="entry name" value="ALDH-like"/>
    <property type="match status" value="1"/>
</dbReference>
<dbReference type="Gene3D" id="3.40.605.10">
    <property type="entry name" value="Aldehyde Dehydrogenase, Chain A, domain 1"/>
    <property type="match status" value="1"/>
</dbReference>
<dbReference type="GO" id="GO:0016620">
    <property type="term" value="F:oxidoreductase activity, acting on the aldehyde or oxo group of donors, NAD or NADP as acceptor"/>
    <property type="evidence" value="ECO:0007669"/>
    <property type="project" value="InterPro"/>
</dbReference>
<dbReference type="FunFam" id="3.40.309.10:FF:000010">
    <property type="entry name" value="Gamma-aminobutyraldehyde dehydrogenase"/>
    <property type="match status" value="1"/>
</dbReference>
<evidence type="ECO:0000313" key="8">
    <source>
        <dbReference type="Proteomes" id="UP000681075"/>
    </source>
</evidence>
<organism evidence="7 8">
    <name type="scientific">Roseiterribacter gracilis</name>
    <dbReference type="NCBI Taxonomy" id="2812848"/>
    <lineage>
        <taxon>Bacteria</taxon>
        <taxon>Pseudomonadati</taxon>
        <taxon>Pseudomonadota</taxon>
        <taxon>Alphaproteobacteria</taxon>
        <taxon>Rhodospirillales</taxon>
        <taxon>Roseiterribacteraceae</taxon>
        <taxon>Roseiterribacter</taxon>
    </lineage>
</organism>
<dbReference type="CDD" id="cd07105">
    <property type="entry name" value="ALDH_SaliADH"/>
    <property type="match status" value="1"/>
</dbReference>
<dbReference type="Pfam" id="PF00171">
    <property type="entry name" value="Aldedh"/>
    <property type="match status" value="1"/>
</dbReference>
<dbReference type="InterPro" id="IPR016163">
    <property type="entry name" value="Ald_DH_C"/>
</dbReference>
<dbReference type="EMBL" id="BOPV01000001">
    <property type="protein sequence ID" value="GIL41602.1"/>
    <property type="molecule type" value="Genomic_DNA"/>
</dbReference>
<dbReference type="PANTHER" id="PTHR42986">
    <property type="entry name" value="BENZALDEHYDE DEHYDROGENASE YFMT"/>
    <property type="match status" value="1"/>
</dbReference>
<feature type="active site" evidence="4">
    <location>
        <position position="253"/>
    </location>
</feature>
<evidence type="ECO:0000256" key="1">
    <source>
        <dbReference type="ARBA" id="ARBA00009986"/>
    </source>
</evidence>
<dbReference type="PANTHER" id="PTHR42986:SF1">
    <property type="entry name" value="BENZALDEHYDE DEHYDROGENASE YFMT"/>
    <property type="match status" value="1"/>
</dbReference>
<dbReference type="RefSeq" id="WP_420245153.1">
    <property type="nucleotide sequence ID" value="NZ_BOPV01000001.1"/>
</dbReference>
<comment type="similarity">
    <text evidence="1 5">Belongs to the aldehyde dehydrogenase family.</text>
</comment>
<gene>
    <name evidence="7" type="ORF">TMPK1_38390</name>
</gene>
<dbReference type="PROSITE" id="PS00687">
    <property type="entry name" value="ALDEHYDE_DEHYDR_GLU"/>
    <property type="match status" value="1"/>
</dbReference>
<reference evidence="7" key="1">
    <citation type="submission" date="2021-02" db="EMBL/GenBank/DDBJ databases">
        <title>Genome sequence of Rhodospirillales sp. strain TMPK1 isolated from soil.</title>
        <authorList>
            <person name="Nakai R."/>
            <person name="Kusada H."/>
            <person name="Tamaki H."/>
        </authorList>
    </citation>
    <scope>NUCLEOTIDE SEQUENCE</scope>
    <source>
        <strain evidence="7">TMPK1</strain>
    </source>
</reference>
<protein>
    <submittedName>
        <fullName evidence="7">Aldehyde dehydrogenase</fullName>
    </submittedName>
</protein>
<evidence type="ECO:0000259" key="6">
    <source>
        <dbReference type="Pfam" id="PF00171"/>
    </source>
</evidence>
<keyword evidence="8" id="KW-1185">Reference proteome</keyword>
<dbReference type="InterPro" id="IPR016162">
    <property type="entry name" value="Ald_DH_N"/>
</dbReference>
<feature type="domain" description="Aldehyde dehydrogenase" evidence="6">
    <location>
        <begin position="18"/>
        <end position="474"/>
    </location>
</feature>
<dbReference type="AlphaFoldDB" id="A0A8S8XHZ5"/>
<name>A0A8S8XHZ5_9PROT</name>
<dbReference type="Proteomes" id="UP000681075">
    <property type="component" value="Unassembled WGS sequence"/>
</dbReference>
<evidence type="ECO:0000313" key="7">
    <source>
        <dbReference type="EMBL" id="GIL41602.1"/>
    </source>
</evidence>
<keyword evidence="2 5" id="KW-0560">Oxidoreductase</keyword>